<comment type="caution">
    <text evidence="4">The sequence shown here is derived from an EMBL/GenBank/DDBJ whole genome shotgun (WGS) entry which is preliminary data.</text>
</comment>
<feature type="domain" description="MrpR C-terminal catalytic" evidence="3">
    <location>
        <begin position="123"/>
        <end position="325"/>
    </location>
</feature>
<feature type="domain" description="MrpR N-terminal core-binding" evidence="2">
    <location>
        <begin position="4"/>
        <end position="82"/>
    </location>
</feature>
<dbReference type="InterPro" id="IPR013762">
    <property type="entry name" value="Integrase-like_cat_sf"/>
</dbReference>
<dbReference type="InterPro" id="IPR055009">
    <property type="entry name" value="MrpR_N_CB"/>
</dbReference>
<evidence type="ECO:0000313" key="5">
    <source>
        <dbReference type="Proteomes" id="UP000623967"/>
    </source>
</evidence>
<dbReference type="EMBL" id="JAESWB010000025">
    <property type="protein sequence ID" value="MBL4951040.1"/>
    <property type="molecule type" value="Genomic_DNA"/>
</dbReference>
<keyword evidence="1" id="KW-0233">DNA recombination</keyword>
<dbReference type="Proteomes" id="UP000623967">
    <property type="component" value="Unassembled WGS sequence"/>
</dbReference>
<protein>
    <submittedName>
        <fullName evidence="4">Site-specific integrase</fullName>
    </submittedName>
</protein>
<dbReference type="Pfam" id="PF22822">
    <property type="entry name" value="MrpR_N_CB"/>
    <property type="match status" value="1"/>
</dbReference>
<reference evidence="4 5" key="1">
    <citation type="submission" date="2021-01" db="EMBL/GenBank/DDBJ databases">
        <title>Genome public.</title>
        <authorList>
            <person name="Liu C."/>
            <person name="Sun Q."/>
        </authorList>
    </citation>
    <scope>NUCLEOTIDE SEQUENCE [LARGE SCALE GENOMIC DNA]</scope>
    <source>
        <strain evidence="4 5">YIM B02564</strain>
    </source>
</reference>
<keyword evidence="5" id="KW-1185">Reference proteome</keyword>
<accession>A0ABS1TI86</accession>
<name>A0ABS1TI86_9BACI</name>
<dbReference type="RefSeq" id="WP_202651983.1">
    <property type="nucleotide sequence ID" value="NZ_JAESWB010000025.1"/>
</dbReference>
<dbReference type="SUPFAM" id="SSF56349">
    <property type="entry name" value="DNA breaking-rejoining enzymes"/>
    <property type="match status" value="1"/>
</dbReference>
<proteinExistence type="predicted"/>
<dbReference type="Gene3D" id="1.10.443.10">
    <property type="entry name" value="Intergrase catalytic core"/>
    <property type="match status" value="1"/>
</dbReference>
<dbReference type="InterPro" id="IPR011010">
    <property type="entry name" value="DNA_brk_join_enz"/>
</dbReference>
<dbReference type="InterPro" id="IPR055008">
    <property type="entry name" value="MrpR_C_cat"/>
</dbReference>
<organism evidence="4 5">
    <name type="scientific">Neobacillus paridis</name>
    <dbReference type="NCBI Taxonomy" id="2803862"/>
    <lineage>
        <taxon>Bacteria</taxon>
        <taxon>Bacillati</taxon>
        <taxon>Bacillota</taxon>
        <taxon>Bacilli</taxon>
        <taxon>Bacillales</taxon>
        <taxon>Bacillaceae</taxon>
        <taxon>Neobacillus</taxon>
    </lineage>
</organism>
<evidence type="ECO:0000313" key="4">
    <source>
        <dbReference type="EMBL" id="MBL4951040.1"/>
    </source>
</evidence>
<evidence type="ECO:0000256" key="1">
    <source>
        <dbReference type="ARBA" id="ARBA00023172"/>
    </source>
</evidence>
<evidence type="ECO:0000259" key="2">
    <source>
        <dbReference type="Pfam" id="PF22822"/>
    </source>
</evidence>
<gene>
    <name evidence="4" type="ORF">JK635_02145</name>
</gene>
<evidence type="ECO:0000259" key="3">
    <source>
        <dbReference type="Pfam" id="PF22823"/>
    </source>
</evidence>
<dbReference type="Pfam" id="PF22823">
    <property type="entry name" value="MrpR_C_cat"/>
    <property type="match status" value="1"/>
</dbReference>
<sequence>MKELYNEELKEKFLSTYNNEPTQETIRNVFRKTYLIENTLEKDMFDMNLTQLGKCIENTNPSTSNAARANMRFISNYLTWCTENGYRKSNINPLKTIDVDWADQFIDKTKKIHFSYNEFINLLEDKIIMNYQDKALMMLMWNGIIGEEFSQLRDLKYTDINFDNHTIYVKERDYHVPVDKKTLYYLEKTNNEKTYYNYNQVTKEFNEKELLESPYVFKIVKSPRGEPNKPVGHNLIYRRIHILKELLELHYLTPQSIKQSGMIYESVQQYIMNGELGYKQFEVVGNKYDYSKITTIDGKYEYYNTFLMKEFINPENIKELYNINLEIKIR</sequence>